<dbReference type="SMART" id="SM00866">
    <property type="entry name" value="UTRA"/>
    <property type="match status" value="1"/>
</dbReference>
<keyword evidence="6" id="KW-1185">Reference proteome</keyword>
<protein>
    <recommendedName>
        <fullName evidence="4">HTH gntR-type domain-containing protein</fullName>
    </recommendedName>
</protein>
<evidence type="ECO:0000256" key="1">
    <source>
        <dbReference type="ARBA" id="ARBA00023015"/>
    </source>
</evidence>
<sequence>MTRPAAASAAIPGNTKHAMVARALMQDIASGKYPVGAQLPSEPDLVAALGVSRQTIRTALRYLRDVGLISGSQGVGSFVRASAPSRRYGYAFDSVTDLVQYAADTVMRVLSRREITLTAEQAEWLGRKQGEAWWQVHTLRVTAGLGEPVASSVILIPYVFGQVLDEAEHSSEAIFSLIERRMGESITEIRQSISIARADDAHAEVLGVPPGDAVMCMERRYFGRTGDLLEVTRTLHPAEKFQYDMRVRVNP</sequence>
<dbReference type="SUPFAM" id="SSF64288">
    <property type="entry name" value="Chorismate lyase-like"/>
    <property type="match status" value="1"/>
</dbReference>
<dbReference type="PRINTS" id="PR00035">
    <property type="entry name" value="HTHGNTR"/>
</dbReference>
<gene>
    <name evidence="5" type="ORF">C7R54_16865</name>
</gene>
<dbReference type="RefSeq" id="WP_129151632.1">
    <property type="nucleotide sequence ID" value="NZ_JBHSDO010000020.1"/>
</dbReference>
<dbReference type="InterPro" id="IPR011663">
    <property type="entry name" value="UTRA"/>
</dbReference>
<dbReference type="Pfam" id="PF00392">
    <property type="entry name" value="GntR"/>
    <property type="match status" value="1"/>
</dbReference>
<dbReference type="SUPFAM" id="SSF46785">
    <property type="entry name" value="Winged helix' DNA-binding domain"/>
    <property type="match status" value="1"/>
</dbReference>
<feature type="domain" description="HTH gntR-type" evidence="4">
    <location>
        <begin position="14"/>
        <end position="82"/>
    </location>
</feature>
<evidence type="ECO:0000256" key="3">
    <source>
        <dbReference type="ARBA" id="ARBA00023163"/>
    </source>
</evidence>
<dbReference type="GO" id="GO:0003677">
    <property type="term" value="F:DNA binding"/>
    <property type="evidence" value="ECO:0007669"/>
    <property type="project" value="UniProtKB-KW"/>
</dbReference>
<evidence type="ECO:0000313" key="6">
    <source>
        <dbReference type="Proteomes" id="UP000290849"/>
    </source>
</evidence>
<proteinExistence type="predicted"/>
<dbReference type="OrthoDB" id="7363114at2"/>
<keyword evidence="1" id="KW-0805">Transcription regulation</keyword>
<keyword evidence="3" id="KW-0804">Transcription</keyword>
<dbReference type="InterPro" id="IPR036390">
    <property type="entry name" value="WH_DNA-bd_sf"/>
</dbReference>
<dbReference type="InterPro" id="IPR000524">
    <property type="entry name" value="Tscrpt_reg_HTH_GntR"/>
</dbReference>
<dbReference type="PROSITE" id="PS50949">
    <property type="entry name" value="HTH_GNTR"/>
    <property type="match status" value="1"/>
</dbReference>
<keyword evidence="2" id="KW-0238">DNA-binding</keyword>
<name>A0A4Q1HI25_9BURK</name>
<dbReference type="PANTHER" id="PTHR44846:SF1">
    <property type="entry name" value="MANNOSYL-D-GLYCERATE TRANSPORT_METABOLISM SYSTEM REPRESSOR MNGR-RELATED"/>
    <property type="match status" value="1"/>
</dbReference>
<accession>A0A4Q1HI25</accession>
<dbReference type="Pfam" id="PF07702">
    <property type="entry name" value="UTRA"/>
    <property type="match status" value="1"/>
</dbReference>
<organism evidence="5 6">
    <name type="scientific">Achromobacter aloeverae</name>
    <dbReference type="NCBI Taxonomy" id="1750518"/>
    <lineage>
        <taxon>Bacteria</taxon>
        <taxon>Pseudomonadati</taxon>
        <taxon>Pseudomonadota</taxon>
        <taxon>Betaproteobacteria</taxon>
        <taxon>Burkholderiales</taxon>
        <taxon>Alcaligenaceae</taxon>
        <taxon>Achromobacter</taxon>
    </lineage>
</organism>
<dbReference type="GO" id="GO:0045892">
    <property type="term" value="P:negative regulation of DNA-templated transcription"/>
    <property type="evidence" value="ECO:0007669"/>
    <property type="project" value="TreeGrafter"/>
</dbReference>
<dbReference type="EMBL" id="PYAL01000005">
    <property type="protein sequence ID" value="RXN86611.1"/>
    <property type="molecule type" value="Genomic_DNA"/>
</dbReference>
<dbReference type="GO" id="GO:0003700">
    <property type="term" value="F:DNA-binding transcription factor activity"/>
    <property type="evidence" value="ECO:0007669"/>
    <property type="project" value="InterPro"/>
</dbReference>
<comment type="caution">
    <text evidence="5">The sequence shown here is derived from an EMBL/GenBank/DDBJ whole genome shotgun (WGS) entry which is preliminary data.</text>
</comment>
<dbReference type="Gene3D" id="1.10.10.10">
    <property type="entry name" value="Winged helix-like DNA-binding domain superfamily/Winged helix DNA-binding domain"/>
    <property type="match status" value="1"/>
</dbReference>
<dbReference type="Gene3D" id="3.40.1410.10">
    <property type="entry name" value="Chorismate lyase-like"/>
    <property type="match status" value="1"/>
</dbReference>
<dbReference type="SMART" id="SM00345">
    <property type="entry name" value="HTH_GNTR"/>
    <property type="match status" value="1"/>
</dbReference>
<dbReference type="Proteomes" id="UP000290849">
    <property type="component" value="Unassembled WGS sequence"/>
</dbReference>
<dbReference type="InterPro" id="IPR036388">
    <property type="entry name" value="WH-like_DNA-bd_sf"/>
</dbReference>
<reference evidence="5 6" key="1">
    <citation type="journal article" date="2017" name="Int. J. Syst. Evol. Microbiol.">
        <title>Achromobacter aloeverae sp. nov., isolated from the root of Aloe vera (L.) Burm.f.</title>
        <authorList>
            <person name="Kuncharoen N."/>
            <person name="Muramatsu Y."/>
            <person name="Shibata C."/>
            <person name="Kamakura Y."/>
            <person name="Nakagawa Y."/>
            <person name="Tanasupawat S."/>
        </authorList>
    </citation>
    <scope>NUCLEOTIDE SEQUENCE [LARGE SCALE GENOMIC DNA]</scope>
    <source>
        <strain evidence="5 6">AVA-1</strain>
    </source>
</reference>
<dbReference type="InterPro" id="IPR050679">
    <property type="entry name" value="Bact_HTH_transcr_reg"/>
</dbReference>
<dbReference type="CDD" id="cd07377">
    <property type="entry name" value="WHTH_GntR"/>
    <property type="match status" value="1"/>
</dbReference>
<evidence type="ECO:0000313" key="5">
    <source>
        <dbReference type="EMBL" id="RXN86611.1"/>
    </source>
</evidence>
<evidence type="ECO:0000259" key="4">
    <source>
        <dbReference type="PROSITE" id="PS50949"/>
    </source>
</evidence>
<evidence type="ECO:0000256" key="2">
    <source>
        <dbReference type="ARBA" id="ARBA00023125"/>
    </source>
</evidence>
<dbReference type="InterPro" id="IPR028978">
    <property type="entry name" value="Chorismate_lyase_/UTRA_dom_sf"/>
</dbReference>
<dbReference type="AlphaFoldDB" id="A0A4Q1HI25"/>
<dbReference type="PANTHER" id="PTHR44846">
    <property type="entry name" value="MANNOSYL-D-GLYCERATE TRANSPORT/METABOLISM SYSTEM REPRESSOR MNGR-RELATED"/>
    <property type="match status" value="1"/>
</dbReference>